<proteinExistence type="predicted"/>
<evidence type="ECO:0000313" key="1">
    <source>
        <dbReference type="Ensembl" id="ENSMMDP00005005574.1"/>
    </source>
</evidence>
<name>A0A667WYP2_9TELE</name>
<dbReference type="Ensembl" id="ENSMMDT00005005724.1">
    <property type="protein sequence ID" value="ENSMMDP00005005574.1"/>
    <property type="gene ID" value="ENSMMDG00005003102.1"/>
</dbReference>
<dbReference type="PANTHER" id="PTHR40472:SF11">
    <property type="entry name" value="RAPUNZEL 3-RELATED"/>
    <property type="match status" value="1"/>
</dbReference>
<dbReference type="InterPro" id="IPR039051">
    <property type="entry name" value="SE-CTX-like"/>
</dbReference>
<sequence>MLLLYFIPDLVSVSQNVTSRWEVVAKKMETIKEVVNIAKPFLELAAPALHQFINNVQSKEVSFVKEQILTLKNKLDVISAQQKEISREMEKSSMDLQYFKIESNIRYQYEKFIDILEAEEKLQEEKKEIFLEQFVHTGDDSNLDSLYDAVMGKGLSEKSILDLAVTTTTCLLVDFCVRLMKLLMKGLTALLGHCGLNQEMSAERVKEKTEEWRSKIKDVELKMKLTIESCMEAFPEHAKADTQRLFVEKGEKDPAGTAKELLEFLKKKYDWVSWSVLLISDSENFFLNWLAGKHFHHVIGQNWFFVPPVNKVNLVVSYSTKPQQVPHDLIQQVMKDQGNKGDAQEVAYMLKDQLRGFVIHAVSQDKNSKAEWSFPDDCYYWGTNKNVAVCVHSE</sequence>
<evidence type="ECO:0008006" key="3">
    <source>
        <dbReference type="Google" id="ProtNLM"/>
    </source>
</evidence>
<evidence type="ECO:0000313" key="2">
    <source>
        <dbReference type="Proteomes" id="UP000472263"/>
    </source>
</evidence>
<protein>
    <recommendedName>
        <fullName evidence="3">Rapunzel 5</fullName>
    </recommendedName>
</protein>
<accession>A0A667WYP2</accession>
<dbReference type="PANTHER" id="PTHR40472">
    <property type="entry name" value="RICIN B-TYPE LECTIN DOMAIN-CONTAINING PROTEIN"/>
    <property type="match status" value="1"/>
</dbReference>
<dbReference type="GeneTree" id="ENSGT00390000008158"/>
<dbReference type="InParanoid" id="A0A667WYP2"/>
<reference evidence="1" key="2">
    <citation type="submission" date="2025-08" db="UniProtKB">
        <authorList>
            <consortium name="Ensembl"/>
        </authorList>
    </citation>
    <scope>IDENTIFICATION</scope>
</reference>
<dbReference type="AlphaFoldDB" id="A0A667WYP2"/>
<reference evidence="1" key="3">
    <citation type="submission" date="2025-09" db="UniProtKB">
        <authorList>
            <consortium name="Ensembl"/>
        </authorList>
    </citation>
    <scope>IDENTIFICATION</scope>
</reference>
<organism evidence="1 2">
    <name type="scientific">Myripristis murdjan</name>
    <name type="common">pinecone soldierfish</name>
    <dbReference type="NCBI Taxonomy" id="586833"/>
    <lineage>
        <taxon>Eukaryota</taxon>
        <taxon>Metazoa</taxon>
        <taxon>Chordata</taxon>
        <taxon>Craniata</taxon>
        <taxon>Vertebrata</taxon>
        <taxon>Euteleostomi</taxon>
        <taxon>Actinopterygii</taxon>
        <taxon>Neopterygii</taxon>
        <taxon>Teleostei</taxon>
        <taxon>Neoteleostei</taxon>
        <taxon>Acanthomorphata</taxon>
        <taxon>Holocentriformes</taxon>
        <taxon>Holocentridae</taxon>
        <taxon>Myripristis</taxon>
    </lineage>
</organism>
<dbReference type="Proteomes" id="UP000472263">
    <property type="component" value="Chromosome 16"/>
</dbReference>
<reference evidence="1" key="1">
    <citation type="submission" date="2019-06" db="EMBL/GenBank/DDBJ databases">
        <authorList>
            <consortium name="Wellcome Sanger Institute Data Sharing"/>
        </authorList>
    </citation>
    <scope>NUCLEOTIDE SEQUENCE [LARGE SCALE GENOMIC DNA]</scope>
</reference>
<keyword evidence="2" id="KW-1185">Reference proteome</keyword>